<comment type="caution">
    <text evidence="1">The sequence shown here is derived from an EMBL/GenBank/DDBJ whole genome shotgun (WGS) entry which is preliminary data.</text>
</comment>
<sequence>MTERLCRWVLFDCSLSFWGGGDEWTGEGVLNWQGGQSVEEPGLWGVRVQRRHLSHYGVHRPPSPSPRPVVLHSVAQELSALIHPHRDSQLVVLQQKGLFAAYRLYNLDFVYLVVAQSGLKSEMRLQRVSCHLRDRHSTLDLRKVHANTSKKLPWSCSSLLHCKRPAPSPDCSFKLAAFSGGVTSLQMCLFHQLDFILIMAVTNQPGRYAPSDFQTGLCDFCDDCGTCCYGLFCYMCLGCSIASDMDECCLCGLHMSLRSVYRTKYNINIPLPGTL</sequence>
<dbReference type="EMBL" id="JAAKFY010000012">
    <property type="protein sequence ID" value="KAF3849259.1"/>
    <property type="molecule type" value="Genomic_DNA"/>
</dbReference>
<name>A0A7J5YKI6_DISMA</name>
<evidence type="ECO:0000313" key="2">
    <source>
        <dbReference type="Proteomes" id="UP000518266"/>
    </source>
</evidence>
<keyword evidence="2" id="KW-1185">Reference proteome</keyword>
<accession>A0A7J5YKI6</accession>
<organism evidence="1 2">
    <name type="scientific">Dissostichus mawsoni</name>
    <name type="common">Antarctic cod</name>
    <dbReference type="NCBI Taxonomy" id="36200"/>
    <lineage>
        <taxon>Eukaryota</taxon>
        <taxon>Metazoa</taxon>
        <taxon>Chordata</taxon>
        <taxon>Craniata</taxon>
        <taxon>Vertebrata</taxon>
        <taxon>Euteleostomi</taxon>
        <taxon>Actinopterygii</taxon>
        <taxon>Neopterygii</taxon>
        <taxon>Teleostei</taxon>
        <taxon>Neoteleostei</taxon>
        <taxon>Acanthomorphata</taxon>
        <taxon>Eupercaria</taxon>
        <taxon>Perciformes</taxon>
        <taxon>Notothenioidei</taxon>
        <taxon>Nototheniidae</taxon>
        <taxon>Dissostichus</taxon>
    </lineage>
</organism>
<proteinExistence type="predicted"/>
<gene>
    <name evidence="1" type="ORF">F7725_015756</name>
</gene>
<reference evidence="1 2" key="1">
    <citation type="submission" date="2020-03" db="EMBL/GenBank/DDBJ databases">
        <title>Dissostichus mawsoni Genome sequencing and assembly.</title>
        <authorList>
            <person name="Park H."/>
        </authorList>
    </citation>
    <scope>NUCLEOTIDE SEQUENCE [LARGE SCALE GENOMIC DNA]</scope>
    <source>
        <strain evidence="1">DM0001</strain>
        <tissue evidence="1">Muscle</tissue>
    </source>
</reference>
<evidence type="ECO:0000313" key="1">
    <source>
        <dbReference type="EMBL" id="KAF3849259.1"/>
    </source>
</evidence>
<protein>
    <submittedName>
        <fullName evidence="1">Uncharacterized protein</fullName>
    </submittedName>
</protein>
<dbReference type="AlphaFoldDB" id="A0A7J5YKI6"/>
<dbReference type="OrthoDB" id="1045822at2759"/>
<dbReference type="Proteomes" id="UP000518266">
    <property type="component" value="Unassembled WGS sequence"/>
</dbReference>